<dbReference type="STRING" id="660517.SAMN04487946_11238"/>
<protein>
    <submittedName>
        <fullName evidence="1">Uncharacterized protein</fullName>
    </submittedName>
</protein>
<sequence>MTDFVVKVPNIAVEMHIVASEDDKDKVRQEIDRPTFQYVLEKSGNSDLRCLSFEQVRETHETVQNAGPLQQVF</sequence>
<organism evidence="1 2">
    <name type="scientific">Halobellus clavatus</name>
    <dbReference type="NCBI Taxonomy" id="660517"/>
    <lineage>
        <taxon>Archaea</taxon>
        <taxon>Methanobacteriati</taxon>
        <taxon>Methanobacteriota</taxon>
        <taxon>Stenosarchaea group</taxon>
        <taxon>Halobacteria</taxon>
        <taxon>Halobacteriales</taxon>
        <taxon>Haloferacaceae</taxon>
        <taxon>Halobellus</taxon>
    </lineage>
</organism>
<dbReference type="RefSeq" id="WP_089768727.1">
    <property type="nucleotide sequence ID" value="NZ_FNPB01000012.1"/>
</dbReference>
<dbReference type="AlphaFoldDB" id="A0A1H3J670"/>
<accession>A0A1H3J670</accession>
<name>A0A1H3J670_9EURY</name>
<evidence type="ECO:0000313" key="1">
    <source>
        <dbReference type="EMBL" id="SDY35426.1"/>
    </source>
</evidence>
<dbReference type="OrthoDB" id="339314at2157"/>
<gene>
    <name evidence="1" type="ORF">SAMN04487946_11238</name>
</gene>
<dbReference type="EMBL" id="FNPB01000012">
    <property type="protein sequence ID" value="SDY35426.1"/>
    <property type="molecule type" value="Genomic_DNA"/>
</dbReference>
<proteinExistence type="predicted"/>
<reference evidence="2" key="1">
    <citation type="submission" date="2016-10" db="EMBL/GenBank/DDBJ databases">
        <authorList>
            <person name="Varghese N."/>
            <person name="Submissions S."/>
        </authorList>
    </citation>
    <scope>NUCLEOTIDE SEQUENCE [LARGE SCALE GENOMIC DNA]</scope>
    <source>
        <strain evidence="2">CGMCC 1.10118</strain>
    </source>
</reference>
<dbReference type="Proteomes" id="UP000199170">
    <property type="component" value="Unassembled WGS sequence"/>
</dbReference>
<evidence type="ECO:0000313" key="2">
    <source>
        <dbReference type="Proteomes" id="UP000199170"/>
    </source>
</evidence>
<keyword evidence="2" id="KW-1185">Reference proteome</keyword>